<feature type="compositionally biased region" description="Acidic residues" evidence="1">
    <location>
        <begin position="42"/>
        <end position="54"/>
    </location>
</feature>
<feature type="region of interest" description="Disordered" evidence="1">
    <location>
        <begin position="30"/>
        <end position="60"/>
    </location>
</feature>
<feature type="signal peptide" evidence="2">
    <location>
        <begin position="1"/>
        <end position="21"/>
    </location>
</feature>
<dbReference type="CDD" id="cd02244">
    <property type="entry name" value="cupin_7S_vicilin-like_N"/>
    <property type="match status" value="1"/>
</dbReference>
<feature type="compositionally biased region" description="Basic and acidic residues" evidence="1">
    <location>
        <begin position="526"/>
        <end position="543"/>
    </location>
</feature>
<dbReference type="InterPro" id="IPR011051">
    <property type="entry name" value="RmlC_Cupin_sf"/>
</dbReference>
<evidence type="ECO:0000259" key="3">
    <source>
        <dbReference type="PROSITE" id="PS51352"/>
    </source>
</evidence>
<evidence type="ECO:0000313" key="4">
    <source>
        <dbReference type="EMBL" id="CAI9105164.1"/>
    </source>
</evidence>
<feature type="chain" id="PRO_5043550165" evidence="2">
    <location>
        <begin position="22"/>
        <end position="791"/>
    </location>
</feature>
<dbReference type="SMART" id="SM00835">
    <property type="entry name" value="Cupin_1"/>
    <property type="match status" value="2"/>
</dbReference>
<dbReference type="Pfam" id="PF13966">
    <property type="entry name" value="zf-RVT"/>
    <property type="match status" value="1"/>
</dbReference>
<evidence type="ECO:0000256" key="1">
    <source>
        <dbReference type="SAM" id="MobiDB-lite"/>
    </source>
</evidence>
<name>A0AAV1DBA8_OLDCO</name>
<dbReference type="PROSITE" id="PS51352">
    <property type="entry name" value="THIOREDOXIN_2"/>
    <property type="match status" value="1"/>
</dbReference>
<reference evidence="4" key="1">
    <citation type="submission" date="2023-03" db="EMBL/GenBank/DDBJ databases">
        <authorList>
            <person name="Julca I."/>
        </authorList>
    </citation>
    <scope>NUCLEOTIDE SEQUENCE</scope>
</reference>
<dbReference type="InterPro" id="IPR006045">
    <property type="entry name" value="Cupin_1"/>
</dbReference>
<sequence>MGRNSLFLLLALLVAFCALSATTVGGGYVDQHEGGGSGGGEMEPEEGGGGEEGGDSPMGNSKFLLQDSTRVVRTDAGEMKVLRGGVHRFWRNPMHIGLITMEPNSLFIPQYLDSSLILFIRRGEARIGHIQSDELVERTLKTGDVYRIASGSAFYLVNNAEGQRLHVICSIDTSDNYGWQWNRQGFQSFFVGGGVNPTSVLSGFDHMTLSTAFNVSTDELREIFTSQHQGPIVHLSGSHAQGIWVKFLELKEHQRLAHLKRIVHLEEDTKQDDDEEEEKQPTWSIRKFLKSIIGDENRNRDDKRGKGPDAYNIYDMKPDFRNNYGWTKAVSEHDYSPLRHSDIGIFLVNLTAGSMLAPHINPRATEYGVVLSGSGTIQIVYPNGTLAMNARVSEGDAFWIPRYFPFCQIASRTGSFEFFGFSTSARNNRPQFLVGANSLLQNMAGPEFAAAFGVNEDRLRKIVDAQRESTILPSASVAPPDNKLEKAKRVLDNTTARKLGSEDENVVVSDGQEASVNSSSTPNIEKTPRDSDLHEGKEEDSVLWKHSSNGGFSTSSAVKVLRNSRPKLGWTQLVYGPGRIPRNNFILWLAIKEKLPTTDTVWLQNRGQLCVVCEGEPESHQHSFFECHFSARCTSILHREVQFQWPYADWQQVVLLASVFLLTSIHNIEAEVITLTADTFNDKVNEQNTAWFVKFCVPWCKHCKNLGTLWEDVGKVMEGEDEIEVGEVDCGTDKSVCRKVDIHSYPTFKLFYKGEEVAKYQGSRDVDSLRIFALEEAEKAVTKAEVDNDEL</sequence>
<feature type="compositionally biased region" description="Gly residues" evidence="1">
    <location>
        <begin position="30"/>
        <end position="41"/>
    </location>
</feature>
<feature type="region of interest" description="Disordered" evidence="1">
    <location>
        <begin position="501"/>
        <end position="546"/>
    </location>
</feature>
<protein>
    <submittedName>
        <fullName evidence="4">OLC1v1004026C1</fullName>
    </submittedName>
</protein>
<dbReference type="InterPro" id="IPR050253">
    <property type="entry name" value="Seed_Storage-Functional"/>
</dbReference>
<dbReference type="InterPro" id="IPR014710">
    <property type="entry name" value="RmlC-like_jellyroll"/>
</dbReference>
<evidence type="ECO:0000313" key="5">
    <source>
        <dbReference type="Proteomes" id="UP001161247"/>
    </source>
</evidence>
<dbReference type="EMBL" id="OX459122">
    <property type="protein sequence ID" value="CAI9105164.1"/>
    <property type="molecule type" value="Genomic_DNA"/>
</dbReference>
<dbReference type="SUPFAM" id="SSF51182">
    <property type="entry name" value="RmlC-like cupins"/>
    <property type="match status" value="1"/>
</dbReference>
<dbReference type="InterPro" id="IPR036249">
    <property type="entry name" value="Thioredoxin-like_sf"/>
</dbReference>
<dbReference type="InterPro" id="IPR026960">
    <property type="entry name" value="RVT-Znf"/>
</dbReference>
<proteinExistence type="predicted"/>
<dbReference type="Gene3D" id="2.60.120.10">
    <property type="entry name" value="Jelly Rolls"/>
    <property type="match status" value="2"/>
</dbReference>
<dbReference type="PANTHER" id="PTHR31189:SF2">
    <property type="entry name" value="RMLC-LIKE CUPINS SUPERFAMILY PROTEIN"/>
    <property type="match status" value="1"/>
</dbReference>
<dbReference type="Pfam" id="PF00085">
    <property type="entry name" value="Thioredoxin"/>
    <property type="match status" value="1"/>
</dbReference>
<feature type="compositionally biased region" description="Polar residues" evidence="1">
    <location>
        <begin position="512"/>
        <end position="524"/>
    </location>
</feature>
<gene>
    <name evidence="4" type="ORF">OLC1_LOCUS13920</name>
</gene>
<keyword evidence="2" id="KW-0732">Signal</keyword>
<organism evidence="4 5">
    <name type="scientific">Oldenlandia corymbosa var. corymbosa</name>
    <dbReference type="NCBI Taxonomy" id="529605"/>
    <lineage>
        <taxon>Eukaryota</taxon>
        <taxon>Viridiplantae</taxon>
        <taxon>Streptophyta</taxon>
        <taxon>Embryophyta</taxon>
        <taxon>Tracheophyta</taxon>
        <taxon>Spermatophyta</taxon>
        <taxon>Magnoliopsida</taxon>
        <taxon>eudicotyledons</taxon>
        <taxon>Gunneridae</taxon>
        <taxon>Pentapetalae</taxon>
        <taxon>asterids</taxon>
        <taxon>lamiids</taxon>
        <taxon>Gentianales</taxon>
        <taxon>Rubiaceae</taxon>
        <taxon>Rubioideae</taxon>
        <taxon>Spermacoceae</taxon>
        <taxon>Hedyotis-Oldenlandia complex</taxon>
        <taxon>Oldenlandia</taxon>
    </lineage>
</organism>
<dbReference type="Pfam" id="PF00190">
    <property type="entry name" value="Cupin_1"/>
    <property type="match status" value="1"/>
</dbReference>
<dbReference type="SUPFAM" id="SSF52833">
    <property type="entry name" value="Thioredoxin-like"/>
    <property type="match status" value="1"/>
</dbReference>
<dbReference type="CDD" id="cd02245">
    <property type="entry name" value="cupin_7S_vicilin-like_C"/>
    <property type="match status" value="1"/>
</dbReference>
<evidence type="ECO:0000256" key="2">
    <source>
        <dbReference type="SAM" id="SignalP"/>
    </source>
</evidence>
<dbReference type="InterPro" id="IPR013766">
    <property type="entry name" value="Thioredoxin_domain"/>
</dbReference>
<feature type="domain" description="Thioredoxin" evidence="3">
    <location>
        <begin position="651"/>
        <end position="779"/>
    </location>
</feature>
<keyword evidence="5" id="KW-1185">Reference proteome</keyword>
<dbReference type="AlphaFoldDB" id="A0AAV1DBA8"/>
<dbReference type="CDD" id="cd02961">
    <property type="entry name" value="PDI_a_family"/>
    <property type="match status" value="1"/>
</dbReference>
<dbReference type="PANTHER" id="PTHR31189">
    <property type="entry name" value="OS03G0336100 PROTEIN-RELATED"/>
    <property type="match status" value="1"/>
</dbReference>
<dbReference type="Gene3D" id="3.40.30.10">
    <property type="entry name" value="Glutaredoxin"/>
    <property type="match status" value="1"/>
</dbReference>
<dbReference type="Proteomes" id="UP001161247">
    <property type="component" value="Chromosome 5"/>
</dbReference>
<accession>A0AAV1DBA8</accession>